<feature type="transmembrane region" description="Helical" evidence="2">
    <location>
        <begin position="244"/>
        <end position="263"/>
    </location>
</feature>
<dbReference type="EMBL" id="BLLK01000051">
    <property type="protein sequence ID" value="GFH55879.1"/>
    <property type="molecule type" value="Genomic_DNA"/>
</dbReference>
<proteinExistence type="predicted"/>
<comment type="caution">
    <text evidence="3">The sequence shown here is derived from an EMBL/GenBank/DDBJ whole genome shotgun (WGS) entry which is preliminary data.</text>
</comment>
<reference evidence="3 4" key="1">
    <citation type="journal article" date="2021" name="Sci. Rep.">
        <title>The genome of the diatom Chaetoceros tenuissimus carries an ancient integrated fragment of an extant virus.</title>
        <authorList>
            <person name="Hongo Y."/>
            <person name="Kimura K."/>
            <person name="Takaki Y."/>
            <person name="Yoshida Y."/>
            <person name="Baba S."/>
            <person name="Kobayashi G."/>
            <person name="Nagasaki K."/>
            <person name="Hano T."/>
            <person name="Tomaru Y."/>
        </authorList>
    </citation>
    <scope>NUCLEOTIDE SEQUENCE [LARGE SCALE GENOMIC DNA]</scope>
    <source>
        <strain evidence="3 4">NIES-3715</strain>
    </source>
</reference>
<organism evidence="3 4">
    <name type="scientific">Chaetoceros tenuissimus</name>
    <dbReference type="NCBI Taxonomy" id="426638"/>
    <lineage>
        <taxon>Eukaryota</taxon>
        <taxon>Sar</taxon>
        <taxon>Stramenopiles</taxon>
        <taxon>Ochrophyta</taxon>
        <taxon>Bacillariophyta</taxon>
        <taxon>Coscinodiscophyceae</taxon>
        <taxon>Chaetocerotophycidae</taxon>
        <taxon>Chaetocerotales</taxon>
        <taxon>Chaetocerotaceae</taxon>
        <taxon>Chaetoceros</taxon>
    </lineage>
</organism>
<accession>A0AAD3HAE4</accession>
<protein>
    <submittedName>
        <fullName evidence="3">Uncharacterized protein</fullName>
    </submittedName>
</protein>
<evidence type="ECO:0000256" key="1">
    <source>
        <dbReference type="SAM" id="MobiDB-lite"/>
    </source>
</evidence>
<gene>
    <name evidence="3" type="ORF">CTEN210_12355</name>
</gene>
<keyword evidence="2" id="KW-0472">Membrane</keyword>
<keyword evidence="4" id="KW-1185">Reference proteome</keyword>
<keyword evidence="2" id="KW-1133">Transmembrane helix</keyword>
<sequence>MLVQKEYFAKGKGNDTFIYKCPPSEYIQQVDVQTLQQVKGGKIDVIPQFDGEVKTLEEATHYSDETVMFTNLPLDKVKSKVIPSHKCTSVLVKYSGEKRSSYAKVIITVFCQKSKDGILSDDAVVPPTPDTIAIDVSTPLSGLSSILPTKDATSQHESENESSQDENEPEIPTIKRETDSNIFQSPSTPPPTEAVDETPSSSKPEFVIAEGTWVWPVAAFIVLFQILGGSYVQYPKDRFLSMGFINFDFIFAWIILLVSLSYFSKMRKPNQDFSEYFPSFSFSGNKSGYFLWQVPEKGQTILSHEFEETPDIYLCTLKRKSYRSEDVPDEVEDIDRSRLAPDLDTLVIHYEPGDADCDDVNFARKSKAQGKVKIVCSKKSSQREDIGVM</sequence>
<feature type="compositionally biased region" description="Acidic residues" evidence="1">
    <location>
        <begin position="160"/>
        <end position="169"/>
    </location>
</feature>
<feature type="region of interest" description="Disordered" evidence="1">
    <location>
        <begin position="145"/>
        <end position="201"/>
    </location>
</feature>
<keyword evidence="2" id="KW-0812">Transmembrane</keyword>
<dbReference type="AlphaFoldDB" id="A0AAD3HAE4"/>
<evidence type="ECO:0000256" key="2">
    <source>
        <dbReference type="SAM" id="Phobius"/>
    </source>
</evidence>
<name>A0AAD3HAE4_9STRA</name>
<evidence type="ECO:0000313" key="3">
    <source>
        <dbReference type="EMBL" id="GFH55879.1"/>
    </source>
</evidence>
<evidence type="ECO:0000313" key="4">
    <source>
        <dbReference type="Proteomes" id="UP001054902"/>
    </source>
</evidence>
<dbReference type="Proteomes" id="UP001054902">
    <property type="component" value="Unassembled WGS sequence"/>
</dbReference>
<feature type="transmembrane region" description="Helical" evidence="2">
    <location>
        <begin position="213"/>
        <end position="232"/>
    </location>
</feature>